<name>A0A8H7DUD8_PLEOS</name>
<dbReference type="VEuPathDB" id="FungiDB:PC9H_007580"/>
<dbReference type="EMBL" id="JACETU010000005">
    <property type="protein sequence ID" value="KAF7428358.1"/>
    <property type="molecule type" value="Genomic_DNA"/>
</dbReference>
<comment type="caution">
    <text evidence="3">The sequence shown here is derived from an EMBL/GenBank/DDBJ whole genome shotgun (WGS) entry which is preliminary data.</text>
</comment>
<feature type="coiled-coil region" evidence="1">
    <location>
        <begin position="409"/>
        <end position="531"/>
    </location>
</feature>
<accession>A0A8H7DUD8</accession>
<evidence type="ECO:0000313" key="3">
    <source>
        <dbReference type="EMBL" id="KAF7428358.1"/>
    </source>
</evidence>
<keyword evidence="4" id="KW-1185">Reference proteome</keyword>
<dbReference type="AlphaFoldDB" id="A0A8H7DUD8"/>
<sequence length="685" mass="77897">MLFPKGPRFDPQRPTNVPGPNTYNIEQGSQLDAYKRGAFLEKATRFTTDANGVEHNVSEGQSTPVEQPLLERKFEDLMRLRSEERKEHEAQIEKLKQELSRIQKTVSGSSDKLEKQKKMADMYEARLHELKKAAAVDQKEIKDLKTKLRVSEHERSQLQGKQDDISEAKKALQALDAKRREDNREKDKKIADLEKSLSQERKKREAAEARCQELQGKVKGEVDDLRQQLAVLEDEKQQAQASLRQQADEASSREDDLIASLTCHQVMLKKVAEEYGKLASSSVAQARYAQVRSERDARRVQVFRLERKLANSEEQVVELASLIRCAKSENALLVQQLGQADEAIYHYRTALQDHSSNDRQTFDDIQELCSSIDKQCQQTRQSVQAISKYQADLTTEFYVPGYHELLETYQLAEQDLQVQRKLLDRFEVETSRMTAECDELRCRADRLQTALAKADTERAMTSMSLAEAEVQRKALETQLAQAEHKLNESATVHQTAINQEREAVQRLALSVQKAKLVEEGLRADLEQLTAELSEAARYQDAYYSLSEEVDSLVARSALAEDEALRLSQFNAEILGHNNPAQRVTYVDRVRQELAETKQAVANRDHEAAIAENTALLEELSMYKSVMMPTNRKPRTNMTRLVRHPLTGLPQQHLMTSRLEVDDLSVQKVLAGHLPSLDVSSCEDAS</sequence>
<keyword evidence="1" id="KW-0175">Coiled coil</keyword>
<feature type="coiled-coil region" evidence="1">
    <location>
        <begin position="302"/>
        <end position="329"/>
    </location>
</feature>
<feature type="region of interest" description="Disordered" evidence="2">
    <location>
        <begin position="1"/>
        <end position="27"/>
    </location>
</feature>
<protein>
    <submittedName>
        <fullName evidence="3">Uncharacterized protein</fullName>
    </submittedName>
</protein>
<evidence type="ECO:0000256" key="2">
    <source>
        <dbReference type="SAM" id="MobiDB-lite"/>
    </source>
</evidence>
<feature type="region of interest" description="Disordered" evidence="2">
    <location>
        <begin position="147"/>
        <end position="166"/>
    </location>
</feature>
<organism evidence="3 4">
    <name type="scientific">Pleurotus ostreatus</name>
    <name type="common">Oyster mushroom</name>
    <name type="synonym">White-rot fungus</name>
    <dbReference type="NCBI Taxonomy" id="5322"/>
    <lineage>
        <taxon>Eukaryota</taxon>
        <taxon>Fungi</taxon>
        <taxon>Dikarya</taxon>
        <taxon>Basidiomycota</taxon>
        <taxon>Agaricomycotina</taxon>
        <taxon>Agaricomycetes</taxon>
        <taxon>Agaricomycetidae</taxon>
        <taxon>Agaricales</taxon>
        <taxon>Pleurotineae</taxon>
        <taxon>Pleurotaceae</taxon>
        <taxon>Pleurotus</taxon>
    </lineage>
</organism>
<dbReference type="RefSeq" id="XP_036630730.1">
    <property type="nucleotide sequence ID" value="XM_036777110.1"/>
</dbReference>
<dbReference type="GeneID" id="59377398"/>
<gene>
    <name evidence="3" type="ORF">PC9H_007580</name>
</gene>
<reference evidence="3" key="1">
    <citation type="submission" date="2019-07" db="EMBL/GenBank/DDBJ databases">
        <authorList>
            <person name="Palmer J.M."/>
        </authorList>
    </citation>
    <scope>NUCLEOTIDE SEQUENCE</scope>
    <source>
        <strain evidence="3">PC9</strain>
    </source>
</reference>
<evidence type="ECO:0000313" key="4">
    <source>
        <dbReference type="Proteomes" id="UP000623687"/>
    </source>
</evidence>
<dbReference type="Proteomes" id="UP000623687">
    <property type="component" value="Unassembled WGS sequence"/>
</dbReference>
<proteinExistence type="predicted"/>
<feature type="region of interest" description="Disordered" evidence="2">
    <location>
        <begin position="174"/>
        <end position="204"/>
    </location>
</feature>
<evidence type="ECO:0000256" key="1">
    <source>
        <dbReference type="SAM" id="Coils"/>
    </source>
</evidence>
<feature type="compositionally biased region" description="Polar residues" evidence="2">
    <location>
        <begin position="13"/>
        <end position="27"/>
    </location>
</feature>
<dbReference type="OrthoDB" id="419631at2759"/>